<dbReference type="InterPro" id="IPR055278">
    <property type="entry name" value="CDC48c"/>
</dbReference>
<dbReference type="PANTHER" id="PTHR48470">
    <property type="entry name" value="CELL DIVISION CONTROL PROTEIN 48 C ISOFORM 1"/>
    <property type="match status" value="1"/>
</dbReference>
<protein>
    <recommendedName>
        <fullName evidence="8">AAA+ ATPase domain-containing protein</fullName>
    </recommendedName>
</protein>
<dbReference type="Pfam" id="PF00004">
    <property type="entry name" value="AAA"/>
    <property type="match status" value="2"/>
</dbReference>
<dbReference type="EMBL" id="JBCNJP010000019">
    <property type="protein sequence ID" value="KAK9062009.1"/>
    <property type="molecule type" value="Genomic_DNA"/>
</dbReference>
<evidence type="ECO:0000256" key="1">
    <source>
        <dbReference type="ARBA" id="ARBA00004496"/>
    </source>
</evidence>
<dbReference type="GO" id="GO:0005737">
    <property type="term" value="C:cytoplasm"/>
    <property type="evidence" value="ECO:0007669"/>
    <property type="project" value="UniProtKB-SubCell"/>
</dbReference>
<dbReference type="GO" id="GO:0016887">
    <property type="term" value="F:ATP hydrolysis activity"/>
    <property type="evidence" value="ECO:0007669"/>
    <property type="project" value="InterPro"/>
</dbReference>
<dbReference type="PANTHER" id="PTHR48470:SF1">
    <property type="entry name" value="CELL DIVISION CONTROL PROTEIN 48 C ISOFORM 1"/>
    <property type="match status" value="1"/>
</dbReference>
<evidence type="ECO:0000256" key="7">
    <source>
        <dbReference type="SAM" id="MobiDB-lite"/>
    </source>
</evidence>
<organism evidence="9 10">
    <name type="scientific">Deinandra increscens subsp. villosa</name>
    <dbReference type="NCBI Taxonomy" id="3103831"/>
    <lineage>
        <taxon>Eukaryota</taxon>
        <taxon>Viridiplantae</taxon>
        <taxon>Streptophyta</taxon>
        <taxon>Embryophyta</taxon>
        <taxon>Tracheophyta</taxon>
        <taxon>Spermatophyta</taxon>
        <taxon>Magnoliopsida</taxon>
        <taxon>eudicotyledons</taxon>
        <taxon>Gunneridae</taxon>
        <taxon>Pentapetalae</taxon>
        <taxon>asterids</taxon>
        <taxon>campanulids</taxon>
        <taxon>Asterales</taxon>
        <taxon>Asteraceae</taxon>
        <taxon>Asteroideae</taxon>
        <taxon>Heliantheae alliance</taxon>
        <taxon>Madieae</taxon>
        <taxon>Madiinae</taxon>
        <taxon>Deinandra</taxon>
    </lineage>
</organism>
<name>A0AAP0GVF0_9ASTR</name>
<feature type="compositionally biased region" description="Basic and acidic residues" evidence="7">
    <location>
        <begin position="26"/>
        <end position="35"/>
    </location>
</feature>
<evidence type="ECO:0000256" key="2">
    <source>
        <dbReference type="ARBA" id="ARBA00006914"/>
    </source>
</evidence>
<feature type="region of interest" description="Disordered" evidence="7">
    <location>
        <begin position="664"/>
        <end position="687"/>
    </location>
</feature>
<dbReference type="SMART" id="SM00382">
    <property type="entry name" value="AAA"/>
    <property type="match status" value="2"/>
</dbReference>
<sequence length="699" mass="76497">MPSKSKRKRIDTKEETSHSPSYQKANVKEEETKRVDLVTNEAAREEKWNTNDGPRFKDLGGIEEGVLDKLGKVAIAPLLCPQLYDSLGVRPSAGILLHGPPGCGKTTLAHAIANECTGVPFYKIAATELVSGVSGASEENIREENIRELFSKAENTAPSIVFIDEIDVIGSKRDKLQRGMEVRIVTQLMTCMDSGNIVDGKRRGYVLVIGATNRPDALDPALRRPGRFDHEIALGVPDESCRTKILSALTRNVKMEGAFDLVKISRLTPGFVGADLAALVKEASGLAIGRAIDGRKSKLVGGQNEAWWEKPWDPKELECSHGITMADFEAATKLVQASTKREGFTSIPNVKWEDVGGLDKLRRKFYKNIVRNIRYPNVYEKQEDDCERGFLLFGPPGCGKTLIAQAVANEAGANFIHIRGPEILNKYVGESELAVRTIFSRARTCSPCILFLDEIDALTKKRGKEEGSGVERVLTQLLTELDGGKQRKGVYVIGATNMPEAIDPALLRPGRLGEIVYVPLPNEHERVMILKALSRNRRLDADVDLNAIAQSEACANLSGDDLSKLIRKAARAASEEKFSKVEALANEGTPVSSTQSYLGDLQNTIKAVHFEKASRKISPSLSEKVQVTDEDLRSEYQKLSVIACKNNEIQVATVLVPVHTVSRDSETNGSHVNSGARDSNIGNHTHSIEGTTLPISLCK</sequence>
<feature type="compositionally biased region" description="Polar residues" evidence="7">
    <location>
        <begin position="667"/>
        <end position="687"/>
    </location>
</feature>
<dbReference type="FunFam" id="3.40.50.300:FF:000567">
    <property type="entry name" value="ATPase, AAA family protein"/>
    <property type="match status" value="1"/>
</dbReference>
<comment type="caution">
    <text evidence="9">The sequence shown here is derived from an EMBL/GenBank/DDBJ whole genome shotgun (WGS) entry which is preliminary data.</text>
</comment>
<dbReference type="InterPro" id="IPR041569">
    <property type="entry name" value="AAA_lid_3"/>
</dbReference>
<dbReference type="InterPro" id="IPR003959">
    <property type="entry name" value="ATPase_AAA_core"/>
</dbReference>
<comment type="similarity">
    <text evidence="2 6">Belongs to the AAA ATPase family.</text>
</comment>
<evidence type="ECO:0000313" key="10">
    <source>
        <dbReference type="Proteomes" id="UP001408789"/>
    </source>
</evidence>
<keyword evidence="10" id="KW-1185">Reference proteome</keyword>
<dbReference type="Gene3D" id="1.10.8.60">
    <property type="match status" value="2"/>
</dbReference>
<evidence type="ECO:0000256" key="6">
    <source>
        <dbReference type="RuleBase" id="RU003651"/>
    </source>
</evidence>
<evidence type="ECO:0000259" key="8">
    <source>
        <dbReference type="SMART" id="SM00382"/>
    </source>
</evidence>
<dbReference type="AlphaFoldDB" id="A0AAP0GVF0"/>
<keyword evidence="4 6" id="KW-0547">Nucleotide-binding</keyword>
<reference evidence="9 10" key="1">
    <citation type="submission" date="2024-04" db="EMBL/GenBank/DDBJ databases">
        <title>The reference genome of an endangered Asteraceae, Deinandra increscens subsp. villosa, native to the Central Coast of California.</title>
        <authorList>
            <person name="Guilliams M."/>
            <person name="Hasenstab-Lehman K."/>
            <person name="Meyer R."/>
            <person name="Mcevoy S."/>
        </authorList>
    </citation>
    <scope>NUCLEOTIDE SEQUENCE [LARGE SCALE GENOMIC DNA]</scope>
    <source>
        <tissue evidence="9">Leaf</tissue>
    </source>
</reference>
<dbReference type="GO" id="GO:0005524">
    <property type="term" value="F:ATP binding"/>
    <property type="evidence" value="ECO:0007669"/>
    <property type="project" value="UniProtKB-KW"/>
</dbReference>
<keyword evidence="3" id="KW-0963">Cytoplasm</keyword>
<evidence type="ECO:0000256" key="5">
    <source>
        <dbReference type="ARBA" id="ARBA00022840"/>
    </source>
</evidence>
<dbReference type="InterPro" id="IPR003593">
    <property type="entry name" value="AAA+_ATPase"/>
</dbReference>
<feature type="domain" description="AAA+ ATPase" evidence="8">
    <location>
        <begin position="386"/>
        <end position="522"/>
    </location>
</feature>
<feature type="compositionally biased region" description="Basic residues" evidence="7">
    <location>
        <begin position="1"/>
        <end position="10"/>
    </location>
</feature>
<dbReference type="PROSITE" id="PS00674">
    <property type="entry name" value="AAA"/>
    <property type="match status" value="2"/>
</dbReference>
<comment type="subcellular location">
    <subcellularLocation>
        <location evidence="1">Cytoplasm</location>
    </subcellularLocation>
</comment>
<evidence type="ECO:0000256" key="4">
    <source>
        <dbReference type="ARBA" id="ARBA00022741"/>
    </source>
</evidence>
<dbReference type="Pfam" id="PF17862">
    <property type="entry name" value="AAA_lid_3"/>
    <property type="match status" value="1"/>
</dbReference>
<dbReference type="Proteomes" id="UP001408789">
    <property type="component" value="Unassembled WGS sequence"/>
</dbReference>
<evidence type="ECO:0000256" key="3">
    <source>
        <dbReference type="ARBA" id="ARBA00022490"/>
    </source>
</evidence>
<dbReference type="InterPro" id="IPR003960">
    <property type="entry name" value="ATPase_AAA_CS"/>
</dbReference>
<dbReference type="FunFam" id="3.40.50.300:FF:000365">
    <property type="entry name" value="Ribosome biogenesis ATPase RIX7"/>
    <property type="match status" value="1"/>
</dbReference>
<evidence type="ECO:0000313" key="9">
    <source>
        <dbReference type="EMBL" id="KAK9062009.1"/>
    </source>
</evidence>
<keyword evidence="5 6" id="KW-0067">ATP-binding</keyword>
<accession>A0AAP0GVF0</accession>
<feature type="region of interest" description="Disordered" evidence="7">
    <location>
        <begin position="1"/>
        <end position="35"/>
    </location>
</feature>
<gene>
    <name evidence="9" type="ORF">SSX86_019193</name>
</gene>
<feature type="domain" description="AAA+ ATPase" evidence="8">
    <location>
        <begin position="91"/>
        <end position="238"/>
    </location>
</feature>
<dbReference type="Gene3D" id="3.40.50.300">
    <property type="entry name" value="P-loop containing nucleotide triphosphate hydrolases"/>
    <property type="match status" value="2"/>
</dbReference>
<proteinExistence type="inferred from homology"/>
<dbReference type="InterPro" id="IPR027417">
    <property type="entry name" value="P-loop_NTPase"/>
</dbReference>
<dbReference type="SUPFAM" id="SSF52540">
    <property type="entry name" value="P-loop containing nucleoside triphosphate hydrolases"/>
    <property type="match status" value="2"/>
</dbReference>